<comment type="caution">
    <text evidence="2">The sequence shown here is derived from an EMBL/GenBank/DDBJ whole genome shotgun (WGS) entry which is preliminary data.</text>
</comment>
<dbReference type="EMBL" id="DVHF01000122">
    <property type="protein sequence ID" value="HIR57990.1"/>
    <property type="molecule type" value="Genomic_DNA"/>
</dbReference>
<reference evidence="2" key="1">
    <citation type="submission" date="2020-10" db="EMBL/GenBank/DDBJ databases">
        <authorList>
            <person name="Gilroy R."/>
        </authorList>
    </citation>
    <scope>NUCLEOTIDE SEQUENCE</scope>
    <source>
        <strain evidence="2">ChiSjej1B19-7085</strain>
    </source>
</reference>
<keyword evidence="1" id="KW-0812">Transmembrane</keyword>
<reference evidence="2" key="2">
    <citation type="journal article" date="2021" name="PeerJ">
        <title>Extensive microbial diversity within the chicken gut microbiome revealed by metagenomics and culture.</title>
        <authorList>
            <person name="Gilroy R."/>
            <person name="Ravi A."/>
            <person name="Getino M."/>
            <person name="Pursley I."/>
            <person name="Horton D.L."/>
            <person name="Alikhan N.F."/>
            <person name="Baker D."/>
            <person name="Gharbi K."/>
            <person name="Hall N."/>
            <person name="Watson M."/>
            <person name="Adriaenssens E.M."/>
            <person name="Foster-Nyarko E."/>
            <person name="Jarju S."/>
            <person name="Secka A."/>
            <person name="Antonio M."/>
            <person name="Oren A."/>
            <person name="Chaudhuri R.R."/>
            <person name="La Ragione R."/>
            <person name="Hildebrand F."/>
            <person name="Pallen M.J."/>
        </authorList>
    </citation>
    <scope>NUCLEOTIDE SEQUENCE</scope>
    <source>
        <strain evidence="2">ChiSjej1B19-7085</strain>
    </source>
</reference>
<feature type="transmembrane region" description="Helical" evidence="1">
    <location>
        <begin position="120"/>
        <end position="142"/>
    </location>
</feature>
<proteinExistence type="predicted"/>
<organism evidence="2 3">
    <name type="scientific">Candidatus Gallacutalibacter pullicola</name>
    <dbReference type="NCBI Taxonomy" id="2840830"/>
    <lineage>
        <taxon>Bacteria</taxon>
        <taxon>Bacillati</taxon>
        <taxon>Bacillota</taxon>
        <taxon>Clostridia</taxon>
        <taxon>Eubacteriales</taxon>
        <taxon>Candidatus Gallacutalibacter</taxon>
    </lineage>
</organism>
<dbReference type="Proteomes" id="UP000886785">
    <property type="component" value="Unassembled WGS sequence"/>
</dbReference>
<protein>
    <submittedName>
        <fullName evidence="2">Uncharacterized protein</fullName>
    </submittedName>
</protein>
<gene>
    <name evidence="2" type="ORF">IAA54_10000</name>
</gene>
<keyword evidence="1" id="KW-1133">Transmembrane helix</keyword>
<feature type="transmembrane region" description="Helical" evidence="1">
    <location>
        <begin position="64"/>
        <end position="81"/>
    </location>
</feature>
<evidence type="ECO:0000313" key="3">
    <source>
        <dbReference type="Proteomes" id="UP000886785"/>
    </source>
</evidence>
<name>A0A9D1DRX8_9FIRM</name>
<evidence type="ECO:0000256" key="1">
    <source>
        <dbReference type="SAM" id="Phobius"/>
    </source>
</evidence>
<feature type="transmembrane region" description="Helical" evidence="1">
    <location>
        <begin position="21"/>
        <end position="44"/>
    </location>
</feature>
<feature type="transmembrane region" description="Helical" evidence="1">
    <location>
        <begin position="88"/>
        <end position="108"/>
    </location>
</feature>
<evidence type="ECO:0000313" key="2">
    <source>
        <dbReference type="EMBL" id="HIR57990.1"/>
    </source>
</evidence>
<sequence>MAVALETALMFLTGLMPTATYSLPALAGLVGIVIVVELGVKWAWPVYGAASILSALIAPDKEAAALYVLFFGCYPILKAIVERRWRRWTQWICKLLIFNAAAVLYYFIATRVLGVPEESFWTFGILLPAVLLVAGNLVFLLYDYVVSGLVRVYWQRLHGPVSRILR</sequence>
<accession>A0A9D1DRX8</accession>
<dbReference type="AlphaFoldDB" id="A0A9D1DRX8"/>
<keyword evidence="1" id="KW-0472">Membrane</keyword>